<comment type="similarity">
    <text evidence="1 5 10">Belongs to the histidinol dehydrogenase family.</text>
</comment>
<protein>
    <submittedName>
        <fullName evidence="12">Histidinol dehydrogenase</fullName>
        <ecNumber evidence="12">1.1.1.23</ecNumber>
    </submittedName>
</protein>
<feature type="binding site" evidence="8">
    <location>
        <position position="222"/>
    </location>
    <ligand>
        <name>substrate</name>
    </ligand>
</feature>
<dbReference type="OrthoDB" id="9805269at2"/>
<evidence type="ECO:0000256" key="5">
    <source>
        <dbReference type="PIRNR" id="PIRNR000099"/>
    </source>
</evidence>
<keyword evidence="3 9" id="KW-0862">Zinc</keyword>
<dbReference type="AlphaFoldDB" id="A0A518B3H9"/>
<dbReference type="RefSeq" id="WP_145258129.1">
    <property type="nucleotide sequence ID" value="NZ_CP036279.1"/>
</dbReference>
<dbReference type="EC" id="1.1.1.23" evidence="12"/>
<feature type="active site" description="Proton acceptor" evidence="6">
    <location>
        <position position="313"/>
    </location>
</feature>
<feature type="binding site" evidence="9">
    <location>
        <position position="244"/>
    </location>
    <ligand>
        <name>Zn(2+)</name>
        <dbReference type="ChEBI" id="CHEBI:29105"/>
    </ligand>
</feature>
<dbReference type="PANTHER" id="PTHR21256">
    <property type="entry name" value="HISTIDINOL DEHYDROGENASE HDH"/>
    <property type="match status" value="1"/>
</dbReference>
<dbReference type="InterPro" id="IPR022695">
    <property type="entry name" value="Histidinol_DH_monofunct"/>
</dbReference>
<feature type="binding site" evidence="8">
    <location>
        <position position="247"/>
    </location>
    <ligand>
        <name>substrate</name>
    </ligand>
</feature>
<feature type="binding site" evidence="8">
    <location>
        <position position="313"/>
    </location>
    <ligand>
        <name>substrate</name>
    </ligand>
</feature>
<keyword evidence="2 9" id="KW-0479">Metal-binding</keyword>
<feature type="region of interest" description="Disordered" evidence="11">
    <location>
        <begin position="1"/>
        <end position="20"/>
    </location>
</feature>
<dbReference type="InterPro" id="IPR016161">
    <property type="entry name" value="Ald_DH/histidinol_DH"/>
</dbReference>
<dbReference type="EMBL" id="CP036279">
    <property type="protein sequence ID" value="QDU61549.1"/>
    <property type="molecule type" value="Genomic_DNA"/>
</dbReference>
<dbReference type="InterPro" id="IPR012131">
    <property type="entry name" value="Hstdl_DH"/>
</dbReference>
<dbReference type="SUPFAM" id="SSF53720">
    <property type="entry name" value="ALDH-like"/>
    <property type="match status" value="1"/>
</dbReference>
<dbReference type="CDD" id="cd06572">
    <property type="entry name" value="Histidinol_dh"/>
    <property type="match status" value="1"/>
</dbReference>
<accession>A0A518B3H9</accession>
<organism evidence="12 13">
    <name type="scientific">Kolteria novifilia</name>
    <dbReference type="NCBI Taxonomy" id="2527975"/>
    <lineage>
        <taxon>Bacteria</taxon>
        <taxon>Pseudomonadati</taxon>
        <taxon>Planctomycetota</taxon>
        <taxon>Planctomycetia</taxon>
        <taxon>Kolteriales</taxon>
        <taxon>Kolteriaceae</taxon>
        <taxon>Kolteria</taxon>
    </lineage>
</organism>
<feature type="binding site" evidence="9">
    <location>
        <position position="349"/>
    </location>
    <ligand>
        <name>Zn(2+)</name>
        <dbReference type="ChEBI" id="CHEBI:29105"/>
    </ligand>
</feature>
<reference evidence="12 13" key="1">
    <citation type="submission" date="2019-02" db="EMBL/GenBank/DDBJ databases">
        <title>Deep-cultivation of Planctomycetes and their phenomic and genomic characterization uncovers novel biology.</title>
        <authorList>
            <person name="Wiegand S."/>
            <person name="Jogler M."/>
            <person name="Boedeker C."/>
            <person name="Pinto D."/>
            <person name="Vollmers J."/>
            <person name="Rivas-Marin E."/>
            <person name="Kohn T."/>
            <person name="Peeters S.H."/>
            <person name="Heuer A."/>
            <person name="Rast P."/>
            <person name="Oberbeckmann S."/>
            <person name="Bunk B."/>
            <person name="Jeske O."/>
            <person name="Meyerdierks A."/>
            <person name="Storesund J.E."/>
            <person name="Kallscheuer N."/>
            <person name="Luecker S."/>
            <person name="Lage O.M."/>
            <person name="Pohl T."/>
            <person name="Merkel B.J."/>
            <person name="Hornburger P."/>
            <person name="Mueller R.-W."/>
            <person name="Bruemmer F."/>
            <person name="Labrenz M."/>
            <person name="Spormann A.M."/>
            <person name="Op den Camp H."/>
            <person name="Overmann J."/>
            <person name="Amann R."/>
            <person name="Jetten M.S.M."/>
            <person name="Mascher T."/>
            <person name="Medema M.H."/>
            <person name="Devos D.P."/>
            <person name="Kaster A.-K."/>
            <person name="Ovreas L."/>
            <person name="Rohde M."/>
            <person name="Galperin M.Y."/>
            <person name="Jogler C."/>
        </authorList>
    </citation>
    <scope>NUCLEOTIDE SEQUENCE [LARGE SCALE GENOMIC DNA]</scope>
    <source>
        <strain evidence="12 13">Pan216</strain>
    </source>
</reference>
<evidence type="ECO:0000256" key="4">
    <source>
        <dbReference type="ARBA" id="ARBA00023002"/>
    </source>
</evidence>
<dbReference type="FunFam" id="3.40.50.1980:FF:000001">
    <property type="entry name" value="Histidinol dehydrogenase"/>
    <property type="match status" value="1"/>
</dbReference>
<dbReference type="Gene3D" id="1.20.5.1300">
    <property type="match status" value="1"/>
</dbReference>
<feature type="binding site" evidence="7">
    <location>
        <position position="199"/>
    </location>
    <ligand>
        <name>NAD(+)</name>
        <dbReference type="ChEBI" id="CHEBI:57540"/>
    </ligand>
</feature>
<feature type="binding site" evidence="8">
    <location>
        <position position="404"/>
    </location>
    <ligand>
        <name>substrate</name>
    </ligand>
</feature>
<evidence type="ECO:0000256" key="3">
    <source>
        <dbReference type="ARBA" id="ARBA00022833"/>
    </source>
</evidence>
<dbReference type="PANTHER" id="PTHR21256:SF2">
    <property type="entry name" value="HISTIDINE BIOSYNTHESIS TRIFUNCTIONAL PROTEIN"/>
    <property type="match status" value="1"/>
</dbReference>
<evidence type="ECO:0000256" key="10">
    <source>
        <dbReference type="RuleBase" id="RU004175"/>
    </source>
</evidence>
<evidence type="ECO:0000256" key="9">
    <source>
        <dbReference type="PIRSR" id="PIRSR000099-4"/>
    </source>
</evidence>
<feature type="binding site" evidence="7">
    <location>
        <position position="177"/>
    </location>
    <ligand>
        <name>NAD(+)</name>
        <dbReference type="ChEBI" id="CHEBI:57540"/>
    </ligand>
</feature>
<evidence type="ECO:0000256" key="2">
    <source>
        <dbReference type="ARBA" id="ARBA00022723"/>
    </source>
</evidence>
<evidence type="ECO:0000256" key="11">
    <source>
        <dbReference type="SAM" id="MobiDB-lite"/>
    </source>
</evidence>
<evidence type="ECO:0000313" key="12">
    <source>
        <dbReference type="EMBL" id="QDU61549.1"/>
    </source>
</evidence>
<name>A0A518B3H9_9BACT</name>
<keyword evidence="4 5" id="KW-0560">Oxidoreductase</keyword>
<dbReference type="GO" id="GO:0005829">
    <property type="term" value="C:cytosol"/>
    <property type="evidence" value="ECO:0007669"/>
    <property type="project" value="TreeGrafter"/>
</dbReference>
<dbReference type="GO" id="GO:0000105">
    <property type="term" value="P:L-histidine biosynthetic process"/>
    <property type="evidence" value="ECO:0007669"/>
    <property type="project" value="InterPro"/>
</dbReference>
<evidence type="ECO:0000256" key="1">
    <source>
        <dbReference type="ARBA" id="ARBA00010178"/>
    </source>
</evidence>
<dbReference type="PRINTS" id="PR00083">
    <property type="entry name" value="HOLDHDRGNASE"/>
</dbReference>
<evidence type="ECO:0000256" key="6">
    <source>
        <dbReference type="PIRSR" id="PIRSR000099-1"/>
    </source>
</evidence>
<feature type="active site" description="Proton acceptor" evidence="6">
    <location>
        <position position="312"/>
    </location>
</feature>
<dbReference type="GO" id="GO:0046872">
    <property type="term" value="F:metal ion binding"/>
    <property type="evidence" value="ECO:0007669"/>
    <property type="project" value="UniProtKB-KW"/>
</dbReference>
<dbReference type="Gene3D" id="3.40.50.1980">
    <property type="entry name" value="Nitrogenase molybdenum iron protein domain"/>
    <property type="match status" value="2"/>
</dbReference>
<keyword evidence="7" id="KW-0520">NAD</keyword>
<dbReference type="GO" id="GO:0004399">
    <property type="term" value="F:histidinol dehydrogenase activity"/>
    <property type="evidence" value="ECO:0007669"/>
    <property type="project" value="UniProtKB-EC"/>
</dbReference>
<feature type="binding site" evidence="8">
    <location>
        <position position="349"/>
    </location>
    <ligand>
        <name>substrate</name>
    </ligand>
</feature>
<dbReference type="KEGG" id="knv:Pan216_24100"/>
<feature type="binding site" evidence="8">
    <location>
        <position position="244"/>
    </location>
    <ligand>
        <name>substrate</name>
    </ligand>
</feature>
<gene>
    <name evidence="12" type="primary">hisD_1</name>
    <name evidence="12" type="ORF">Pan216_24100</name>
</gene>
<feature type="compositionally biased region" description="Polar residues" evidence="11">
    <location>
        <begin position="1"/>
        <end position="16"/>
    </location>
</feature>
<feature type="binding site" evidence="9">
    <location>
        <position position="247"/>
    </location>
    <ligand>
        <name>Zn(2+)</name>
        <dbReference type="ChEBI" id="CHEBI:29105"/>
    </ligand>
</feature>
<dbReference type="GO" id="GO:0051287">
    <property type="term" value="F:NAD binding"/>
    <property type="evidence" value="ECO:0007669"/>
    <property type="project" value="InterPro"/>
</dbReference>
<comment type="cofactor">
    <cofactor evidence="9">
        <name>Zn(2+)</name>
        <dbReference type="ChEBI" id="CHEBI:29105"/>
    </cofactor>
    <text evidence="9">Binds 1 zinc ion per subunit.</text>
</comment>
<dbReference type="Proteomes" id="UP000317093">
    <property type="component" value="Chromosome"/>
</dbReference>
<feature type="binding site" evidence="9">
    <location>
        <position position="409"/>
    </location>
    <ligand>
        <name>Zn(2+)</name>
        <dbReference type="ChEBI" id="CHEBI:29105"/>
    </ligand>
</feature>
<dbReference type="NCBIfam" id="TIGR00069">
    <property type="entry name" value="hisD"/>
    <property type="match status" value="1"/>
</dbReference>
<dbReference type="PIRSF" id="PIRSF000099">
    <property type="entry name" value="Histidinol_dh"/>
    <property type="match status" value="1"/>
</dbReference>
<dbReference type="Pfam" id="PF00815">
    <property type="entry name" value="Histidinol_dh"/>
    <property type="match status" value="1"/>
</dbReference>
<evidence type="ECO:0000313" key="13">
    <source>
        <dbReference type="Proteomes" id="UP000317093"/>
    </source>
</evidence>
<feature type="binding site" evidence="7">
    <location>
        <position position="120"/>
    </location>
    <ligand>
        <name>NAD(+)</name>
        <dbReference type="ChEBI" id="CHEBI:57540"/>
    </ligand>
</feature>
<sequence length="418" mass="44962">MKTTLFDQWRDTPSSDQDPETIETAQRIFEDVRTRGAASLREYGEKFDRLGDAALIADHDELRDAWSNLPDEARGPLQRSAERVRAFAEAQREALQPLHIDLGGFRVGHHVLPVSAAGCYVPGGRYPLISSALMTVIPAAVAGVEEITVCSPSPGAIMLAVAHLAGAKRVLRLGGAQGIAALALGIDVPRCDVIVGPGNRFVVAAKRIAQAQCRIDMAAGATELCVVADEHANPEYVASDILAQAEHDPDARPVLVTLSEPFAKKALAAVERQLAILPTREIAEQSLANRGEIVLVETLEQATEIVNRLAPEHLQVMIDDEEACQQFVNSVRNAGGIFIGSESAEVFGDYASGPNHTLPTGGWATRRGGLAVYDFLKVVTFQRSGDQPVDVRQIEDAAWLAEQEGLIGHARAARQRLG</sequence>
<keyword evidence="13" id="KW-1185">Reference proteome</keyword>
<feature type="binding site" evidence="8">
    <location>
        <position position="409"/>
    </location>
    <ligand>
        <name>substrate</name>
    </ligand>
</feature>
<proteinExistence type="inferred from homology"/>
<evidence type="ECO:0000256" key="8">
    <source>
        <dbReference type="PIRSR" id="PIRSR000099-3"/>
    </source>
</evidence>
<evidence type="ECO:0000256" key="7">
    <source>
        <dbReference type="PIRSR" id="PIRSR000099-2"/>
    </source>
</evidence>